<dbReference type="Pfam" id="PF01497">
    <property type="entry name" value="Peripla_BP_2"/>
    <property type="match status" value="1"/>
</dbReference>
<evidence type="ECO:0000256" key="1">
    <source>
        <dbReference type="ARBA" id="ARBA00004196"/>
    </source>
</evidence>
<organism evidence="6 7">
    <name type="scientific">Streptomyces inhibens</name>
    <dbReference type="NCBI Taxonomy" id="2293571"/>
    <lineage>
        <taxon>Bacteria</taxon>
        <taxon>Bacillati</taxon>
        <taxon>Actinomycetota</taxon>
        <taxon>Actinomycetes</taxon>
        <taxon>Kitasatosporales</taxon>
        <taxon>Streptomycetaceae</taxon>
        <taxon>Streptomyces</taxon>
    </lineage>
</organism>
<keyword evidence="7" id="KW-1185">Reference proteome</keyword>
<dbReference type="OrthoDB" id="9793175at2"/>
<dbReference type="GO" id="GO:1901678">
    <property type="term" value="P:iron coordination entity transport"/>
    <property type="evidence" value="ECO:0007669"/>
    <property type="project" value="UniProtKB-ARBA"/>
</dbReference>
<sequence>MFRSTAAGRGSTAAGRRTAVVPTTAVTAAGAVAAALLLSGCGSGDSSASGSDGSFKAADCPKQPTTTWATPVTGGGRHTVKTAMGGVTVPNAPKRVVVLDTAELDSAITLGVKPVGATRSDVASGFLDYLPKDKVAGIKDVGKIGAPNLEAVAALHPDLILTSKVRDGQRYAQLTKIAPTVMTETTGYPWKQNFATHADALGKIPEAKRAVAAYEAHAKRVTTALGGPAKAGALRTNIVRFVEGADTRIYGCRSYIGTVLADIGTGPTDVVTGAKDDLMTEVSPEQINKADADAVFYASYGSPEKSKEAQVTGGGLWKNMRAVTGGRSFRVDDQLWIQGIGYTAADKILAEVQQRLVKK</sequence>
<dbReference type="Proteomes" id="UP000262477">
    <property type="component" value="Unassembled WGS sequence"/>
</dbReference>
<gene>
    <name evidence="6" type="ORF">DY245_21925</name>
</gene>
<dbReference type="InterPro" id="IPR051313">
    <property type="entry name" value="Bact_iron-sidero_bind"/>
</dbReference>
<evidence type="ECO:0000259" key="5">
    <source>
        <dbReference type="PROSITE" id="PS50983"/>
    </source>
</evidence>
<proteinExistence type="inferred from homology"/>
<dbReference type="InterPro" id="IPR002491">
    <property type="entry name" value="ABC_transptr_periplasmic_BD"/>
</dbReference>
<dbReference type="CDD" id="cd01146">
    <property type="entry name" value="FhuD"/>
    <property type="match status" value="1"/>
</dbReference>
<evidence type="ECO:0000313" key="6">
    <source>
        <dbReference type="EMBL" id="REK88317.1"/>
    </source>
</evidence>
<evidence type="ECO:0000256" key="2">
    <source>
        <dbReference type="ARBA" id="ARBA00008814"/>
    </source>
</evidence>
<dbReference type="SUPFAM" id="SSF53807">
    <property type="entry name" value="Helical backbone' metal receptor"/>
    <property type="match status" value="1"/>
</dbReference>
<comment type="caution">
    <text evidence="6">The sequence shown here is derived from an EMBL/GenBank/DDBJ whole genome shotgun (WGS) entry which is preliminary data.</text>
</comment>
<dbReference type="PROSITE" id="PS50983">
    <property type="entry name" value="FE_B12_PBP"/>
    <property type="match status" value="1"/>
</dbReference>
<dbReference type="GO" id="GO:0030288">
    <property type="term" value="C:outer membrane-bounded periplasmic space"/>
    <property type="evidence" value="ECO:0007669"/>
    <property type="project" value="TreeGrafter"/>
</dbReference>
<evidence type="ECO:0000256" key="3">
    <source>
        <dbReference type="ARBA" id="ARBA00022448"/>
    </source>
</evidence>
<comment type="subcellular location">
    <subcellularLocation>
        <location evidence="1">Cell envelope</location>
    </subcellularLocation>
</comment>
<protein>
    <submittedName>
        <fullName evidence="6">Iron-siderophore ABC transporter substrate-binding protein</fullName>
    </submittedName>
</protein>
<accession>A0A371Q0Q2</accession>
<reference evidence="6 7" key="1">
    <citation type="submission" date="2018-08" db="EMBL/GenBank/DDBJ databases">
        <title>Streptomyces NEAU-D10 sp. nov., a novel Actinomycete isolated from soil.</title>
        <authorList>
            <person name="Jin L."/>
        </authorList>
    </citation>
    <scope>NUCLEOTIDE SEQUENCE [LARGE SCALE GENOMIC DNA]</scope>
    <source>
        <strain evidence="6 7">NEAU-D10</strain>
    </source>
</reference>
<dbReference type="EMBL" id="QUAC01000172">
    <property type="protein sequence ID" value="REK88317.1"/>
    <property type="molecule type" value="Genomic_DNA"/>
</dbReference>
<dbReference type="Gene3D" id="3.40.50.1980">
    <property type="entry name" value="Nitrogenase molybdenum iron protein domain"/>
    <property type="match status" value="2"/>
</dbReference>
<dbReference type="AlphaFoldDB" id="A0A371Q0Q2"/>
<dbReference type="PANTHER" id="PTHR30532:SF1">
    <property type="entry name" value="IRON(3+)-HYDROXAMATE-BINDING PROTEIN FHUD"/>
    <property type="match status" value="1"/>
</dbReference>
<evidence type="ECO:0000313" key="7">
    <source>
        <dbReference type="Proteomes" id="UP000262477"/>
    </source>
</evidence>
<dbReference type="RefSeq" id="WP_128508941.1">
    <property type="nucleotide sequence ID" value="NZ_QUAC01000172.1"/>
</dbReference>
<keyword evidence="4" id="KW-0732">Signal</keyword>
<comment type="similarity">
    <text evidence="2">Belongs to the bacterial solute-binding protein 8 family.</text>
</comment>
<feature type="domain" description="Fe/B12 periplasmic-binding" evidence="5">
    <location>
        <begin position="95"/>
        <end position="359"/>
    </location>
</feature>
<dbReference type="PANTHER" id="PTHR30532">
    <property type="entry name" value="IRON III DICITRATE-BINDING PERIPLASMIC PROTEIN"/>
    <property type="match status" value="1"/>
</dbReference>
<keyword evidence="3" id="KW-0813">Transport</keyword>
<evidence type="ECO:0000256" key="4">
    <source>
        <dbReference type="ARBA" id="ARBA00022729"/>
    </source>
</evidence>
<name>A0A371Q0Q2_STRIH</name>